<keyword evidence="5 6" id="KW-0539">Nucleus</keyword>
<dbReference type="AlphaFoldDB" id="A0A438CC50"/>
<proteinExistence type="predicted"/>
<evidence type="ECO:0000256" key="7">
    <source>
        <dbReference type="SAM" id="MobiDB-lite"/>
    </source>
</evidence>
<evidence type="ECO:0000259" key="8">
    <source>
        <dbReference type="PROSITE" id="PS51754"/>
    </source>
</evidence>
<organism evidence="9 10">
    <name type="scientific">Vitis vinifera</name>
    <name type="common">Grape</name>
    <dbReference type="NCBI Taxonomy" id="29760"/>
    <lineage>
        <taxon>Eukaryota</taxon>
        <taxon>Viridiplantae</taxon>
        <taxon>Streptophyta</taxon>
        <taxon>Embryophyta</taxon>
        <taxon>Tracheophyta</taxon>
        <taxon>Spermatophyta</taxon>
        <taxon>Magnoliopsida</taxon>
        <taxon>eudicotyledons</taxon>
        <taxon>Gunneridae</taxon>
        <taxon>Pentapetalae</taxon>
        <taxon>rosids</taxon>
        <taxon>Vitales</taxon>
        <taxon>Vitaceae</taxon>
        <taxon>Viteae</taxon>
        <taxon>Vitis</taxon>
    </lineage>
</organism>
<gene>
    <name evidence="9" type="primary">OFP6_2</name>
    <name evidence="9" type="ORF">CK203_110422</name>
</gene>
<dbReference type="PANTHER" id="PTHR33057">
    <property type="entry name" value="TRANSCRIPTION REPRESSOR OFP7-RELATED"/>
    <property type="match status" value="1"/>
</dbReference>
<feature type="domain" description="OVATE" evidence="8">
    <location>
        <begin position="75"/>
        <end position="135"/>
    </location>
</feature>
<accession>A0A438CC50</accession>
<feature type="region of interest" description="Disordered" evidence="7">
    <location>
        <begin position="40"/>
        <end position="83"/>
    </location>
</feature>
<comment type="function">
    <text evidence="6">Transcriptional repressor that regulates multiple aspects of plant growth and development.</text>
</comment>
<evidence type="ECO:0000313" key="9">
    <source>
        <dbReference type="EMBL" id="RVW20821.1"/>
    </source>
</evidence>
<evidence type="ECO:0000256" key="1">
    <source>
        <dbReference type="ARBA" id="ARBA00004123"/>
    </source>
</evidence>
<evidence type="ECO:0000313" key="10">
    <source>
        <dbReference type="Proteomes" id="UP000288805"/>
    </source>
</evidence>
<comment type="subcellular location">
    <subcellularLocation>
        <location evidence="1 6">Nucleus</location>
    </subcellularLocation>
</comment>
<evidence type="ECO:0000256" key="3">
    <source>
        <dbReference type="ARBA" id="ARBA00023015"/>
    </source>
</evidence>
<dbReference type="InterPro" id="IPR006458">
    <property type="entry name" value="Ovate_C"/>
</dbReference>
<comment type="caution">
    <text evidence="9">The sequence shown here is derived from an EMBL/GenBank/DDBJ whole genome shotgun (WGS) entry which is preliminary data.</text>
</comment>
<evidence type="ECO:0000256" key="5">
    <source>
        <dbReference type="ARBA" id="ARBA00023242"/>
    </source>
</evidence>
<protein>
    <recommendedName>
        <fullName evidence="6">Transcription repressor</fullName>
    </recommendedName>
    <alternativeName>
        <fullName evidence="6">Ovate family protein</fullName>
    </alternativeName>
</protein>
<keyword evidence="4 6" id="KW-0804">Transcription</keyword>
<evidence type="ECO:0000256" key="6">
    <source>
        <dbReference type="RuleBase" id="RU367028"/>
    </source>
</evidence>
<dbReference type="InterPro" id="IPR038933">
    <property type="entry name" value="Ovate"/>
</dbReference>
<dbReference type="Pfam" id="PF04844">
    <property type="entry name" value="Ovate"/>
    <property type="match status" value="1"/>
</dbReference>
<name>A0A438CC50_VITVI</name>
<keyword evidence="3 6" id="KW-0805">Transcription regulation</keyword>
<dbReference type="GO" id="GO:0005634">
    <property type="term" value="C:nucleus"/>
    <property type="evidence" value="ECO:0007669"/>
    <property type="project" value="UniProtKB-SubCell"/>
</dbReference>
<reference evidence="9 10" key="1">
    <citation type="journal article" date="2018" name="PLoS Genet.">
        <title>Population sequencing reveals clonal diversity and ancestral inbreeding in the grapevine cultivar Chardonnay.</title>
        <authorList>
            <person name="Roach M.J."/>
            <person name="Johnson D.L."/>
            <person name="Bohlmann J."/>
            <person name="van Vuuren H.J."/>
            <person name="Jones S.J."/>
            <person name="Pretorius I.S."/>
            <person name="Schmidt S.A."/>
            <person name="Borneman A.R."/>
        </authorList>
    </citation>
    <scope>NUCLEOTIDE SEQUENCE [LARGE SCALE GENOMIC DNA]</scope>
    <source>
        <strain evidence="10">cv. Chardonnay</strain>
        <tissue evidence="9">Leaf</tissue>
    </source>
</reference>
<dbReference type="Proteomes" id="UP000288805">
    <property type="component" value="Unassembled WGS sequence"/>
</dbReference>
<feature type="compositionally biased region" description="Polar residues" evidence="7">
    <location>
        <begin position="71"/>
        <end position="81"/>
    </location>
</feature>
<dbReference type="PANTHER" id="PTHR33057:SF70">
    <property type="entry name" value="TRANSCRIPTION REPRESSOR-RELATED"/>
    <property type="match status" value="1"/>
</dbReference>
<dbReference type="GO" id="GO:0045892">
    <property type="term" value="P:negative regulation of DNA-templated transcription"/>
    <property type="evidence" value="ECO:0007669"/>
    <property type="project" value="UniProtKB-UniRule"/>
</dbReference>
<dbReference type="PROSITE" id="PS51754">
    <property type="entry name" value="OVATE"/>
    <property type="match status" value="1"/>
</dbReference>
<evidence type="ECO:0000256" key="4">
    <source>
        <dbReference type="ARBA" id="ARBA00023163"/>
    </source>
</evidence>
<sequence length="155" mass="17684">MPTNRRKLRLNTVTVNLGCRCRRPKLSDIFNPKPKAKTTPVCRRPDTYRSSSSSWEKGGCSTDQDDTTTTFSPNVGTSSDYSETDYEAKSSKKMILEKEIYSKDDLRELLNCFLQLNSPYYHGVIVRAFTEIWNGVFSVRSASPKPHGSRKSRDF</sequence>
<evidence type="ECO:0000256" key="2">
    <source>
        <dbReference type="ARBA" id="ARBA00022491"/>
    </source>
</evidence>
<dbReference type="EMBL" id="QGNW01002335">
    <property type="protein sequence ID" value="RVW20821.1"/>
    <property type="molecule type" value="Genomic_DNA"/>
</dbReference>
<keyword evidence="2 6" id="KW-0678">Repressor</keyword>